<protein>
    <recommendedName>
        <fullName evidence="5">Lipoprotein</fullName>
    </recommendedName>
</protein>
<feature type="chain" id="PRO_5019441872" description="Lipoprotein" evidence="2">
    <location>
        <begin position="23"/>
        <end position="156"/>
    </location>
</feature>
<evidence type="ECO:0000256" key="1">
    <source>
        <dbReference type="SAM" id="MobiDB-lite"/>
    </source>
</evidence>
<dbReference type="PROSITE" id="PS51257">
    <property type="entry name" value="PROKAR_LIPOPROTEIN"/>
    <property type="match status" value="1"/>
</dbReference>
<gene>
    <name evidence="3" type="ORF">EKJ_08660</name>
</gene>
<feature type="compositionally biased region" description="Low complexity" evidence="1">
    <location>
        <begin position="26"/>
        <end position="41"/>
    </location>
</feature>
<evidence type="ECO:0000256" key="2">
    <source>
        <dbReference type="SAM" id="SignalP"/>
    </source>
</evidence>
<evidence type="ECO:0000313" key="4">
    <source>
        <dbReference type="Proteomes" id="UP000290057"/>
    </source>
</evidence>
<dbReference type="EMBL" id="AP019389">
    <property type="protein sequence ID" value="BBI20019.1"/>
    <property type="molecule type" value="Genomic_DNA"/>
</dbReference>
<feature type="region of interest" description="Disordered" evidence="1">
    <location>
        <begin position="134"/>
        <end position="156"/>
    </location>
</feature>
<accession>A0A3T1CGC5</accession>
<evidence type="ECO:0008006" key="5">
    <source>
        <dbReference type="Google" id="ProtNLM"/>
    </source>
</evidence>
<dbReference type="Proteomes" id="UP000290057">
    <property type="component" value="Chromosome"/>
</dbReference>
<proteinExistence type="predicted"/>
<organism evidence="3 4">
    <name type="scientific">Qipengyuania flava</name>
    <dbReference type="NCBI Taxonomy" id="192812"/>
    <lineage>
        <taxon>Bacteria</taxon>
        <taxon>Pseudomonadati</taxon>
        <taxon>Pseudomonadota</taxon>
        <taxon>Alphaproteobacteria</taxon>
        <taxon>Sphingomonadales</taxon>
        <taxon>Erythrobacteraceae</taxon>
        <taxon>Qipengyuania</taxon>
    </lineage>
</organism>
<dbReference type="RefSeq" id="WP_130586042.1">
    <property type="nucleotide sequence ID" value="NZ_AP019389.1"/>
</dbReference>
<name>A0A3T1CGC5_9SPHN</name>
<keyword evidence="4" id="KW-1185">Reference proteome</keyword>
<keyword evidence="2" id="KW-0732">Signal</keyword>
<evidence type="ECO:0000313" key="3">
    <source>
        <dbReference type="EMBL" id="BBI20019.1"/>
    </source>
</evidence>
<reference evidence="3 4" key="1">
    <citation type="submission" date="2019-01" db="EMBL/GenBank/DDBJ databases">
        <title>Complete genome sequence of Erythrobacter flavus KJ5.</title>
        <authorList>
            <person name="Kanesaki Y."/>
            <person name="Brotosudarmo T."/>
            <person name="Moriuchi R."/>
            <person name="Awai K."/>
        </authorList>
    </citation>
    <scope>NUCLEOTIDE SEQUENCE [LARGE SCALE GENOMIC DNA]</scope>
    <source>
        <strain evidence="3 4">KJ5</strain>
    </source>
</reference>
<feature type="compositionally biased region" description="Gly residues" evidence="1">
    <location>
        <begin position="42"/>
        <end position="52"/>
    </location>
</feature>
<feature type="region of interest" description="Disordered" evidence="1">
    <location>
        <begin position="26"/>
        <end position="54"/>
    </location>
</feature>
<feature type="signal peptide" evidence="2">
    <location>
        <begin position="1"/>
        <end position="22"/>
    </location>
</feature>
<sequence>MKRSLLPATVPLVMLLAACSGASDNAAAPEPAETMMPVEPDGGVGDGAGPPEGLGTPAIPAPFYGVWDYVDGSCAPESDLRIEIRPESIGFYESLGELTAIDIASPDDITVTLAMEGEGETWDMQRRFVLSDDGATLTPQPVGEESFEPMPLKKCE</sequence>
<dbReference type="AlphaFoldDB" id="A0A3T1CGC5"/>